<evidence type="ECO:0000313" key="2">
    <source>
        <dbReference type="Proteomes" id="UP001211173"/>
    </source>
</evidence>
<sequence length="74" mass="8392">MQNKLDIDGVRFSLDNIVSTLQLVMEDMEQEHLSSKGVLEGNFFNRMGSVYLPVLNLIQCSAFDLLREVEEATV</sequence>
<gene>
    <name evidence="1" type="ORF">PNE06_25515</name>
</gene>
<protein>
    <submittedName>
        <fullName evidence="1">Uncharacterized protein</fullName>
    </submittedName>
</protein>
<proteinExistence type="predicted"/>
<dbReference type="RefSeq" id="WP_154024967.1">
    <property type="nucleotide sequence ID" value="NZ_BAABXT010000001.1"/>
</dbReference>
<comment type="caution">
    <text evidence="1">The sequence shown here is derived from an EMBL/GenBank/DDBJ whole genome shotgun (WGS) entry which is preliminary data.</text>
</comment>
<accession>A0AAW6CU09</accession>
<reference evidence="1" key="1">
    <citation type="submission" date="2023-01" db="EMBL/GenBank/DDBJ databases">
        <title>Human gut microbiome strain richness.</title>
        <authorList>
            <person name="Chen-Liaw A."/>
        </authorList>
    </citation>
    <scope>NUCLEOTIDE SEQUENCE</scope>
    <source>
        <strain evidence="1">1001287st1_F4_1001285I_161205</strain>
    </source>
</reference>
<evidence type="ECO:0000313" key="1">
    <source>
        <dbReference type="EMBL" id="MDB7936437.1"/>
    </source>
</evidence>
<dbReference type="Proteomes" id="UP001211173">
    <property type="component" value="Unassembled WGS sequence"/>
</dbReference>
<dbReference type="AlphaFoldDB" id="A0AAW6CU09"/>
<organism evidence="1 2">
    <name type="scientific">Flavonifractor plautii</name>
    <name type="common">Fusobacterium plautii</name>
    <dbReference type="NCBI Taxonomy" id="292800"/>
    <lineage>
        <taxon>Bacteria</taxon>
        <taxon>Bacillati</taxon>
        <taxon>Bacillota</taxon>
        <taxon>Clostridia</taxon>
        <taxon>Eubacteriales</taxon>
        <taxon>Oscillospiraceae</taxon>
        <taxon>Flavonifractor</taxon>
    </lineage>
</organism>
<name>A0AAW6CU09_FLAPL</name>
<dbReference type="EMBL" id="JAQLWV010000133">
    <property type="protein sequence ID" value="MDB7936437.1"/>
    <property type="molecule type" value="Genomic_DNA"/>
</dbReference>